<keyword evidence="3" id="KW-1185">Reference proteome</keyword>
<evidence type="ECO:0000313" key="2">
    <source>
        <dbReference type="EMBL" id="RLV55658.1"/>
    </source>
</evidence>
<dbReference type="EMBL" id="RDBF01000006">
    <property type="protein sequence ID" value="RLV55658.1"/>
    <property type="molecule type" value="Genomic_DNA"/>
</dbReference>
<proteinExistence type="predicted"/>
<organism evidence="2 3">
    <name type="scientific">Aeromicrobium phragmitis</name>
    <dbReference type="NCBI Taxonomy" id="2478914"/>
    <lineage>
        <taxon>Bacteria</taxon>
        <taxon>Bacillati</taxon>
        <taxon>Actinomycetota</taxon>
        <taxon>Actinomycetes</taxon>
        <taxon>Propionibacteriales</taxon>
        <taxon>Nocardioidaceae</taxon>
        <taxon>Aeromicrobium</taxon>
    </lineage>
</organism>
<dbReference type="Proteomes" id="UP000282515">
    <property type="component" value="Unassembled WGS sequence"/>
</dbReference>
<evidence type="ECO:0000313" key="3">
    <source>
        <dbReference type="Proteomes" id="UP000282515"/>
    </source>
</evidence>
<name>A0A3L8PM93_9ACTN</name>
<gene>
    <name evidence="2" type="ORF">D9V41_09315</name>
</gene>
<comment type="caution">
    <text evidence="2">The sequence shown here is derived from an EMBL/GenBank/DDBJ whole genome shotgun (WGS) entry which is preliminary data.</text>
</comment>
<sequence length="109" mass="11756">MLVMLQGDLTCAGLFQDCAKMTSECRGYTRAGTIANLRPRLCETTFGQRPHDLHQEGVSRTNPSMKGDAIDPQLLGDRADVDLLPGEVAATSQTNGVCPSRSPRVPLDL</sequence>
<accession>A0A3L8PM93</accession>
<reference evidence="2 3" key="1">
    <citation type="submission" date="2018-10" db="EMBL/GenBank/DDBJ databases">
        <title>Aeromicrobium sp. 9W16Y-2 whole genome shotgun sequence.</title>
        <authorList>
            <person name="Li F."/>
        </authorList>
    </citation>
    <scope>NUCLEOTIDE SEQUENCE [LARGE SCALE GENOMIC DNA]</scope>
    <source>
        <strain evidence="2 3">9W16Y-2</strain>
    </source>
</reference>
<feature type="region of interest" description="Disordered" evidence="1">
    <location>
        <begin position="47"/>
        <end position="72"/>
    </location>
</feature>
<protein>
    <submittedName>
        <fullName evidence="2">Uncharacterized protein</fullName>
    </submittedName>
</protein>
<dbReference type="AlphaFoldDB" id="A0A3L8PM93"/>
<evidence type="ECO:0000256" key="1">
    <source>
        <dbReference type="SAM" id="MobiDB-lite"/>
    </source>
</evidence>